<dbReference type="RefSeq" id="WP_007103821.1">
    <property type="nucleotide sequence ID" value="NZ_BAER01000025.1"/>
</dbReference>
<proteinExistence type="predicted"/>
<feature type="region of interest" description="Disordered" evidence="1">
    <location>
        <begin position="31"/>
        <end position="51"/>
    </location>
</feature>
<evidence type="ECO:0000313" key="4">
    <source>
        <dbReference type="Proteomes" id="UP000006322"/>
    </source>
</evidence>
<feature type="compositionally biased region" description="Acidic residues" evidence="1">
    <location>
        <begin position="41"/>
        <end position="51"/>
    </location>
</feature>
<evidence type="ECO:0000256" key="2">
    <source>
        <dbReference type="SAM" id="Phobius"/>
    </source>
</evidence>
<evidence type="ECO:0008006" key="5">
    <source>
        <dbReference type="Google" id="ProtNLM"/>
    </source>
</evidence>
<organism evidence="3 4">
    <name type="scientific">Paraglaciecola polaris LMG 21857</name>
    <dbReference type="NCBI Taxonomy" id="1129793"/>
    <lineage>
        <taxon>Bacteria</taxon>
        <taxon>Pseudomonadati</taxon>
        <taxon>Pseudomonadota</taxon>
        <taxon>Gammaproteobacteria</taxon>
        <taxon>Alteromonadales</taxon>
        <taxon>Alteromonadaceae</taxon>
        <taxon>Paraglaciecola</taxon>
    </lineage>
</organism>
<protein>
    <recommendedName>
        <fullName evidence="5">DUF2897 domain-containing protein</fullName>
    </recommendedName>
</protein>
<sequence>MNIWIVVGIIVVVLGFILGNIFLLQQSAKTKLPKPTKDNNDNFDDDDWDKK</sequence>
<reference evidence="4" key="1">
    <citation type="journal article" date="2014" name="Environ. Microbiol.">
        <title>Comparative genomics of the marine bacterial genus Glaciecola reveals the high degree of genomic diversity and genomic characteristic for cold adaptation.</title>
        <authorList>
            <person name="Qin Q.L."/>
            <person name="Xie B.B."/>
            <person name="Yu Y."/>
            <person name="Shu Y.L."/>
            <person name="Rong J.C."/>
            <person name="Zhang Y.J."/>
            <person name="Zhao D.L."/>
            <person name="Chen X.L."/>
            <person name="Zhang X.Y."/>
            <person name="Chen B."/>
            <person name="Zhou B.C."/>
            <person name="Zhang Y.Z."/>
        </authorList>
    </citation>
    <scope>NUCLEOTIDE SEQUENCE [LARGE SCALE GENOMIC DNA]</scope>
    <source>
        <strain evidence="4">LMG 21857</strain>
    </source>
</reference>
<dbReference type="AlphaFoldDB" id="K6ZNZ3"/>
<gene>
    <name evidence="3" type="ORF">GPLA_1102</name>
</gene>
<keyword evidence="2" id="KW-1133">Transmembrane helix</keyword>
<keyword evidence="2" id="KW-0812">Transmembrane</keyword>
<keyword evidence="4" id="KW-1185">Reference proteome</keyword>
<evidence type="ECO:0000256" key="1">
    <source>
        <dbReference type="SAM" id="MobiDB-lite"/>
    </source>
</evidence>
<dbReference type="STRING" id="1129793.GPLA_1102"/>
<accession>K6ZNZ3</accession>
<dbReference type="Pfam" id="PF11446">
    <property type="entry name" value="DUF2897"/>
    <property type="match status" value="1"/>
</dbReference>
<feature type="transmembrane region" description="Helical" evidence="2">
    <location>
        <begin position="6"/>
        <end position="24"/>
    </location>
</feature>
<name>K6ZNZ3_9ALTE</name>
<dbReference type="InterPro" id="IPR021550">
    <property type="entry name" value="DUF2897"/>
</dbReference>
<dbReference type="EMBL" id="BAER01000025">
    <property type="protein sequence ID" value="GAC32017.1"/>
    <property type="molecule type" value="Genomic_DNA"/>
</dbReference>
<dbReference type="Proteomes" id="UP000006322">
    <property type="component" value="Unassembled WGS sequence"/>
</dbReference>
<comment type="caution">
    <text evidence="3">The sequence shown here is derived from an EMBL/GenBank/DDBJ whole genome shotgun (WGS) entry which is preliminary data.</text>
</comment>
<evidence type="ECO:0000313" key="3">
    <source>
        <dbReference type="EMBL" id="GAC32017.1"/>
    </source>
</evidence>
<keyword evidence="2" id="KW-0472">Membrane</keyword>